<gene>
    <name evidence="1" type="ORF">RRG08_026053</name>
</gene>
<accession>A0AAE0YZ82</accession>
<keyword evidence="2" id="KW-1185">Reference proteome</keyword>
<proteinExistence type="predicted"/>
<protein>
    <submittedName>
        <fullName evidence="1">Uncharacterized protein</fullName>
    </submittedName>
</protein>
<comment type="caution">
    <text evidence="1">The sequence shown here is derived from an EMBL/GenBank/DDBJ whole genome shotgun (WGS) entry which is preliminary data.</text>
</comment>
<name>A0AAE0YZ82_9GAST</name>
<dbReference type="AlphaFoldDB" id="A0AAE0YZ82"/>
<dbReference type="EMBL" id="JAWDGP010005093">
    <property type="protein sequence ID" value="KAK3759670.1"/>
    <property type="molecule type" value="Genomic_DNA"/>
</dbReference>
<dbReference type="Proteomes" id="UP001283361">
    <property type="component" value="Unassembled WGS sequence"/>
</dbReference>
<sequence length="127" mass="14610">MQRPSAKRAIKENTSERARHYRQLPLLVAVFAGGSIRAVHLRKSRGLKTMGLSIWGTLLTTPDKTGHMTIQLAPVPDRTFGRFLIFYWTSSREDAFWHHHLRQFGFEETIQPTINPNLASPFKVIRV</sequence>
<reference evidence="1" key="1">
    <citation type="journal article" date="2023" name="G3 (Bethesda)">
        <title>A reference genome for the long-term kleptoplast-retaining sea slug Elysia crispata morphotype clarki.</title>
        <authorList>
            <person name="Eastman K.E."/>
            <person name="Pendleton A.L."/>
            <person name="Shaikh M.A."/>
            <person name="Suttiyut T."/>
            <person name="Ogas R."/>
            <person name="Tomko P."/>
            <person name="Gavelis G."/>
            <person name="Widhalm J.R."/>
            <person name="Wisecaver J.H."/>
        </authorList>
    </citation>
    <scope>NUCLEOTIDE SEQUENCE</scope>
    <source>
        <strain evidence="1">ECLA1</strain>
    </source>
</reference>
<evidence type="ECO:0000313" key="2">
    <source>
        <dbReference type="Proteomes" id="UP001283361"/>
    </source>
</evidence>
<organism evidence="1 2">
    <name type="scientific">Elysia crispata</name>
    <name type="common">lettuce slug</name>
    <dbReference type="NCBI Taxonomy" id="231223"/>
    <lineage>
        <taxon>Eukaryota</taxon>
        <taxon>Metazoa</taxon>
        <taxon>Spiralia</taxon>
        <taxon>Lophotrochozoa</taxon>
        <taxon>Mollusca</taxon>
        <taxon>Gastropoda</taxon>
        <taxon>Heterobranchia</taxon>
        <taxon>Euthyneura</taxon>
        <taxon>Panpulmonata</taxon>
        <taxon>Sacoglossa</taxon>
        <taxon>Placobranchoidea</taxon>
        <taxon>Plakobranchidae</taxon>
        <taxon>Elysia</taxon>
    </lineage>
</organism>
<evidence type="ECO:0000313" key="1">
    <source>
        <dbReference type="EMBL" id="KAK3759670.1"/>
    </source>
</evidence>